<dbReference type="GeneID" id="641552"/>
<dbReference type="GO" id="GO:0003990">
    <property type="term" value="F:acetylcholinesterase activity"/>
    <property type="evidence" value="ECO:0007669"/>
    <property type="project" value="UniProtKB-EC"/>
</dbReference>
<keyword evidence="5 11" id="KW-0378">Hydrolase</keyword>
<dbReference type="EC" id="3.1.1.7" evidence="2"/>
<dbReference type="HOGENOM" id="CLU_006586_13_2_1"/>
<dbReference type="OrthoDB" id="19653at2759"/>
<organism evidence="11">
    <name type="scientific">Tribolium castaneum</name>
    <name type="common">Red flour beetle</name>
    <dbReference type="NCBI Taxonomy" id="7070"/>
    <lineage>
        <taxon>Eukaryota</taxon>
        <taxon>Metazoa</taxon>
        <taxon>Ecdysozoa</taxon>
        <taxon>Arthropoda</taxon>
        <taxon>Hexapoda</taxon>
        <taxon>Insecta</taxon>
        <taxon>Pterygota</taxon>
        <taxon>Neoptera</taxon>
        <taxon>Endopterygota</taxon>
        <taxon>Coleoptera</taxon>
        <taxon>Polyphaga</taxon>
        <taxon>Cucujiformia</taxon>
        <taxon>Tenebrionidae</taxon>
        <taxon>Tenebrionidae incertae sedis</taxon>
        <taxon>Tribolium</taxon>
    </lineage>
</organism>
<evidence type="ECO:0000256" key="7">
    <source>
        <dbReference type="ARBA" id="ARBA00023180"/>
    </source>
</evidence>
<keyword evidence="4" id="KW-0719">Serine esterase</keyword>
<dbReference type="KEGG" id="tca:641552"/>
<feature type="active site" description="Charge relay system" evidence="9">
    <location>
        <position position="311"/>
    </location>
</feature>
<evidence type="ECO:0000256" key="1">
    <source>
        <dbReference type="ARBA" id="ARBA00005964"/>
    </source>
</evidence>
<evidence type="ECO:0000256" key="4">
    <source>
        <dbReference type="ARBA" id="ARBA00022487"/>
    </source>
</evidence>
<feature type="active site" description="Charge relay system" evidence="9">
    <location>
        <position position="425"/>
    </location>
</feature>
<dbReference type="InterPro" id="IPR002018">
    <property type="entry name" value="CarbesteraseB"/>
</dbReference>
<dbReference type="PANTHER" id="PTHR43142">
    <property type="entry name" value="CARBOXYLIC ESTER HYDROLASE"/>
    <property type="match status" value="1"/>
</dbReference>
<comment type="similarity">
    <text evidence="1">Belongs to the type-B carboxylesterase/lipase family.</text>
</comment>
<keyword evidence="6" id="KW-0531">Neurotransmitter degradation</keyword>
<dbReference type="SUPFAM" id="SSF53474">
    <property type="entry name" value="alpha/beta-Hydrolases"/>
    <property type="match status" value="1"/>
</dbReference>
<dbReference type="InterPro" id="IPR019819">
    <property type="entry name" value="Carboxylesterase_B_CS"/>
</dbReference>
<dbReference type="Gene3D" id="3.40.50.1820">
    <property type="entry name" value="alpha/beta hydrolase"/>
    <property type="match status" value="1"/>
</dbReference>
<dbReference type="InterPro" id="IPR000997">
    <property type="entry name" value="Cholinesterase"/>
</dbReference>
<feature type="active site" description="Acyl-ester intermediate" evidence="9">
    <location>
        <position position="189"/>
    </location>
</feature>
<dbReference type="Pfam" id="PF00135">
    <property type="entry name" value="COesterase"/>
    <property type="match status" value="1"/>
</dbReference>
<dbReference type="ESTHER" id="trica-q5zex9">
    <property type="family name" value="Carb_B_Arthropoda"/>
</dbReference>
<dbReference type="RefSeq" id="NP_001034512.1">
    <property type="nucleotide sequence ID" value="NM_001039423.1"/>
</dbReference>
<proteinExistence type="evidence at transcript level"/>
<dbReference type="PRINTS" id="PR00878">
    <property type="entry name" value="CHOLNESTRASE"/>
</dbReference>
<reference evidence="11" key="1">
    <citation type="journal article" date="2005" name="Protein Expr. Purif.">
        <title>Expression of a synthetic gene encoding a Tribolium castaneum carboxylesterase in Pichia pastoris.</title>
        <authorList>
            <person name="Delroisse J.M."/>
            <person name="Dannau M."/>
            <person name="Gilsoul J.J."/>
            <person name="El Mejdoub T."/>
            <person name="Destain J."/>
            <person name="Portetelle D."/>
            <person name="Thonart P."/>
            <person name="Haubruge E."/>
            <person name="Vandenbol M."/>
        </authorList>
    </citation>
    <scope>NUCLEOTIDE SEQUENCE</scope>
    <source>
        <strain evidence="11">ISO</strain>
        <tissue evidence="11">All insect</tissue>
    </source>
</reference>
<dbReference type="AlphaFoldDB" id="Q5GN70"/>
<dbReference type="CTD" id="641552"/>
<gene>
    <name evidence="11" type="primary">est1</name>
</gene>
<comment type="catalytic activity">
    <reaction evidence="8">
        <text>acetylcholine + H2O = choline + acetate + H(+)</text>
        <dbReference type="Rhea" id="RHEA:17561"/>
        <dbReference type="ChEBI" id="CHEBI:15354"/>
        <dbReference type="ChEBI" id="CHEBI:15355"/>
        <dbReference type="ChEBI" id="CHEBI:15377"/>
        <dbReference type="ChEBI" id="CHEBI:15378"/>
        <dbReference type="ChEBI" id="CHEBI:30089"/>
        <dbReference type="EC" id="3.1.1.7"/>
    </reaction>
</comment>
<evidence type="ECO:0000256" key="8">
    <source>
        <dbReference type="ARBA" id="ARBA00048484"/>
    </source>
</evidence>
<evidence type="ECO:0000256" key="5">
    <source>
        <dbReference type="ARBA" id="ARBA00022801"/>
    </source>
</evidence>
<sequence>MSNPIVTIEEGKLLGKISTNINGEEFCSFQGVPYAQPPIGHLRFKAPQAPQPWTGIRDALSEGNKCYSKDLLFNLPAQGSEDCLFLNVYTPKNGTNSKPVMVWVHGGGFKTGSSETDLHGPEYLMTEDVVLVTLNYRLGILGFLRFEDQSLGVPGNAGLKDMVMALKWVQRNIKYFSGDPNNVTIFGESAGAAAVHYLVLSPLAKGLFHRAIAQSGCALNGFARGIPDTSKQLAAALGMQTTNEKEIFERLSILPVDEFLQISEEVANIWGLKKVYAPVVDGEFLTDEPIAIIKSGDYNHVPMIFGYTTREGMIVEMMRKNETPGMPNDFEEFVHPTVAKRGSITSKNVANKIRDFYYEGPNSENNLDNFYLIHTDTYFLRDIIFAIRQHAITAKFPIYLYRMSVETKLNVFKRIGNIKAPGVCHGDDIGYLFKTKLSPELKTGSLEEISVKRFVKFWTNFARNGSPNVDGPDWKPISKEEIHFIDIGENITVGVNPEPERMKFWTDIYNSNPLFTQ</sequence>
<evidence type="ECO:0000256" key="3">
    <source>
        <dbReference type="ARBA" id="ARBA00020419"/>
    </source>
</evidence>
<evidence type="ECO:0000259" key="10">
    <source>
        <dbReference type="Pfam" id="PF00135"/>
    </source>
</evidence>
<evidence type="ECO:0000313" key="11">
    <source>
        <dbReference type="EMBL" id="CAH59956.1"/>
    </source>
</evidence>
<feature type="domain" description="Carboxylesterase type B" evidence="10">
    <location>
        <begin position="3"/>
        <end position="505"/>
    </location>
</feature>
<dbReference type="FunFam" id="3.40.50.1820:FF:000155">
    <property type="entry name" value="Carboxylic ester hydrolase"/>
    <property type="match status" value="1"/>
</dbReference>
<evidence type="ECO:0000256" key="9">
    <source>
        <dbReference type="PIRSR" id="PIRSR600997-1"/>
    </source>
</evidence>
<keyword evidence="7" id="KW-0325">Glycoprotein</keyword>
<dbReference type="PANTHER" id="PTHR43142:SF1">
    <property type="entry name" value="CARBOXYLIC ESTER HYDROLASE"/>
    <property type="match status" value="1"/>
</dbReference>
<dbReference type="EMBL" id="AJ844897">
    <property type="protein sequence ID" value="CAH59956.1"/>
    <property type="molecule type" value="mRNA"/>
</dbReference>
<evidence type="ECO:0000256" key="2">
    <source>
        <dbReference type="ARBA" id="ARBA00013276"/>
    </source>
</evidence>
<dbReference type="SMR" id="Q5GN70"/>
<name>Q5GN70_TRICA</name>
<dbReference type="PROSITE" id="PS00941">
    <property type="entry name" value="CARBOXYLESTERASE_B_2"/>
    <property type="match status" value="1"/>
</dbReference>
<protein>
    <recommendedName>
        <fullName evidence="3">Acetylcholinesterase</fullName>
        <ecNumber evidence="2">3.1.1.7</ecNumber>
    </recommendedName>
</protein>
<dbReference type="InterPro" id="IPR029058">
    <property type="entry name" value="AB_hydrolase_fold"/>
</dbReference>
<evidence type="ECO:0000256" key="6">
    <source>
        <dbReference type="ARBA" id="ARBA00022867"/>
    </source>
</evidence>
<accession>Q5GN70</accession>